<dbReference type="PRINTS" id="PR00420">
    <property type="entry name" value="RNGMNOXGNASE"/>
</dbReference>
<evidence type="ECO:0000313" key="7">
    <source>
        <dbReference type="Proteomes" id="UP000471152"/>
    </source>
</evidence>
<dbReference type="AlphaFoldDB" id="A0A6P0ET45"/>
<dbReference type="Proteomes" id="UP000468828">
    <property type="component" value="Unassembled WGS sequence"/>
</dbReference>
<dbReference type="InterPro" id="IPR002938">
    <property type="entry name" value="FAD-bd"/>
</dbReference>
<evidence type="ECO:0000313" key="4">
    <source>
        <dbReference type="EMBL" id="NEK93144.1"/>
    </source>
</evidence>
<accession>A0A6P0ET45</accession>
<dbReference type="NCBIfam" id="NF004833">
    <property type="entry name" value="PRK06185.1-1"/>
    <property type="match status" value="1"/>
</dbReference>
<dbReference type="Gene3D" id="3.50.50.60">
    <property type="entry name" value="FAD/NAD(P)-binding domain"/>
    <property type="match status" value="2"/>
</dbReference>
<name>A0A6P0ET45_9ACTN</name>
<dbReference type="Pfam" id="PF01494">
    <property type="entry name" value="FAD_binding_3"/>
    <property type="match status" value="1"/>
</dbReference>
<feature type="region of interest" description="Disordered" evidence="2">
    <location>
        <begin position="14"/>
        <end position="41"/>
    </location>
</feature>
<evidence type="ECO:0000259" key="3">
    <source>
        <dbReference type="Pfam" id="PF01494"/>
    </source>
</evidence>
<feature type="domain" description="FAD-binding" evidence="3">
    <location>
        <begin position="50"/>
        <end position="370"/>
    </location>
</feature>
<dbReference type="SUPFAM" id="SSF51905">
    <property type="entry name" value="FAD/NAD(P)-binding domain"/>
    <property type="match status" value="1"/>
</dbReference>
<gene>
    <name evidence="5" type="ORF">G3R41_02990</name>
    <name evidence="4" type="ORF">GCU67_02990</name>
</gene>
<evidence type="ECO:0000313" key="5">
    <source>
        <dbReference type="EMBL" id="NEN49911.1"/>
    </source>
</evidence>
<protein>
    <submittedName>
        <fullName evidence="4">FAD-dependent oxidoreductase</fullName>
    </submittedName>
</protein>
<dbReference type="GO" id="GO:0071949">
    <property type="term" value="F:FAD binding"/>
    <property type="evidence" value="ECO:0007669"/>
    <property type="project" value="InterPro"/>
</dbReference>
<proteinExistence type="predicted"/>
<dbReference type="InterPro" id="IPR036188">
    <property type="entry name" value="FAD/NAD-bd_sf"/>
</dbReference>
<dbReference type="NCBIfam" id="NF004834">
    <property type="entry name" value="PRK06185.1-3"/>
    <property type="match status" value="1"/>
</dbReference>
<dbReference type="PANTHER" id="PTHR43476">
    <property type="entry name" value="3-(3-HYDROXY-PHENYL)PROPIONATE/3-HYDROXYCINNAMIC ACID HYDROXYLASE"/>
    <property type="match status" value="1"/>
</dbReference>
<dbReference type="GO" id="GO:0016491">
    <property type="term" value="F:oxidoreductase activity"/>
    <property type="evidence" value="ECO:0007669"/>
    <property type="project" value="UniProtKB-KW"/>
</dbReference>
<dbReference type="InterPro" id="IPR050631">
    <property type="entry name" value="PheA/TfdB_FAD_monoxygenase"/>
</dbReference>
<keyword evidence="1" id="KW-0560">Oxidoreductase</keyword>
<dbReference type="Proteomes" id="UP000471152">
    <property type="component" value="Unassembled WGS sequence"/>
</dbReference>
<evidence type="ECO:0000256" key="2">
    <source>
        <dbReference type="SAM" id="MobiDB-lite"/>
    </source>
</evidence>
<comment type="caution">
    <text evidence="4">The sequence shown here is derived from an EMBL/GenBank/DDBJ whole genome shotgun (WGS) entry which is preliminary data.</text>
</comment>
<keyword evidence="6" id="KW-1185">Reference proteome</keyword>
<evidence type="ECO:0000256" key="1">
    <source>
        <dbReference type="ARBA" id="ARBA00023002"/>
    </source>
</evidence>
<evidence type="ECO:0000313" key="6">
    <source>
        <dbReference type="Proteomes" id="UP000468828"/>
    </source>
</evidence>
<reference evidence="5 7" key="2">
    <citation type="submission" date="2020-02" db="EMBL/GenBank/DDBJ databases">
        <title>The WGS of Modestobacter muralis DSM 100205.</title>
        <authorList>
            <person name="Jiang Z."/>
        </authorList>
    </citation>
    <scope>NUCLEOTIDE SEQUENCE [LARGE SCALE GENOMIC DNA]</scope>
    <source>
        <strain evidence="5 7">DSM 100205</strain>
    </source>
</reference>
<dbReference type="EMBL" id="JAAGWB010000010">
    <property type="protein sequence ID" value="NEN49911.1"/>
    <property type="molecule type" value="Genomic_DNA"/>
</dbReference>
<reference evidence="4 6" key="1">
    <citation type="submission" date="2020-01" db="EMBL/GenBank/DDBJ databases">
        <title>the WGS Modestobacter muralis CPCC 204518.</title>
        <authorList>
            <person name="Jiang Z."/>
        </authorList>
    </citation>
    <scope>NUCLEOTIDE SEQUENCE [LARGE SCALE GENOMIC DNA]</scope>
    <source>
        <strain evidence="4 6">DSM 100205</strain>
    </source>
</reference>
<dbReference type="PANTHER" id="PTHR43476:SF5">
    <property type="entry name" value="FAD-DEPENDENT MONOOXYGENASE"/>
    <property type="match status" value="1"/>
</dbReference>
<dbReference type="EMBL" id="JAAGWH010000010">
    <property type="protein sequence ID" value="NEK93144.1"/>
    <property type="molecule type" value="Genomic_DNA"/>
</dbReference>
<organism evidence="4 6">
    <name type="scientific">Modestobacter muralis</name>
    <dbReference type="NCBI Taxonomy" id="1608614"/>
    <lineage>
        <taxon>Bacteria</taxon>
        <taxon>Bacillati</taxon>
        <taxon>Actinomycetota</taxon>
        <taxon>Actinomycetes</taxon>
        <taxon>Geodermatophilales</taxon>
        <taxon>Geodermatophilaceae</taxon>
        <taxon>Modestobacter</taxon>
    </lineage>
</organism>
<sequence length="459" mass="49491">MSCSWVFGGPGRGVDLRAPENSSPRPALALRPTGRPPWGPHPPQEVVVTEVDCCIAGGGPAGMVLGLLLARQGRSVVVLEKHGDFLRDFRGDTVHPSTLRLLDELGLAEEFLRLPHQEVTTLGVTTDDGSYAVADFGRLPGRFPFLALVPQWDLLDFLAERARRHPGFELRMDAEVVGLLREDGRVTGVRHRAPGGEEREVRARLTVAADGRTSTLRGETGLRLRDFGAPMDVLWFRLPQAGTGSGPSFGGAGRITQGRMLVLIDRGDYWQCAYLVPKGGFAALQAAGFEAFRADLARLLPDGVAARTLRGWDDVRVLGVRVDRLTRWHVPGLLLIGDAAHAMSPIGGVGINLAVQDAAAAARLLAGPLGTGVVPPRVLARVRRRRLLPTVVTQFVQRQVQTRVLGRILAGDRPVGTPRVLRLLDRHPRLQGLPARAVGIGVLPEHASPLPGAEVGSRR</sequence>